<proteinExistence type="predicted"/>
<comment type="caution">
    <text evidence="1">The sequence shown here is derived from an EMBL/GenBank/DDBJ whole genome shotgun (WGS) entry which is preliminary data.</text>
</comment>
<sequence>MRSSDKHSHSNKASKSLFGVNFHEFIDQQDQSTMYELASDFGISLGEVKKLKKRLNRS</sequence>
<dbReference type="Proteomes" id="UP001208656">
    <property type="component" value="Unassembled WGS sequence"/>
</dbReference>
<organism evidence="1 2">
    <name type="scientific">Pallidibacillus thermolactis</name>
    <dbReference type="NCBI Taxonomy" id="251051"/>
    <lineage>
        <taxon>Bacteria</taxon>
        <taxon>Bacillati</taxon>
        <taxon>Bacillota</taxon>
        <taxon>Bacilli</taxon>
        <taxon>Bacillales</taxon>
        <taxon>Bacillaceae</taxon>
        <taxon>Pallidibacillus</taxon>
    </lineage>
</organism>
<dbReference type="EMBL" id="JAOUSE010000001">
    <property type="protein sequence ID" value="MCU9592905.1"/>
    <property type="molecule type" value="Genomic_DNA"/>
</dbReference>
<keyword evidence="2" id="KW-1185">Reference proteome</keyword>
<evidence type="ECO:0008006" key="3">
    <source>
        <dbReference type="Google" id="ProtNLM"/>
    </source>
</evidence>
<name>A0ABT2WB53_9BACI</name>
<evidence type="ECO:0000313" key="2">
    <source>
        <dbReference type="Proteomes" id="UP001208656"/>
    </source>
</evidence>
<protein>
    <recommendedName>
        <fullName evidence="3">RNA polymerase subunit sigma-70</fullName>
    </recommendedName>
</protein>
<evidence type="ECO:0000313" key="1">
    <source>
        <dbReference type="EMBL" id="MCU9592905.1"/>
    </source>
</evidence>
<reference evidence="1 2" key="1">
    <citation type="submission" date="2022-10" db="EMBL/GenBank/DDBJ databases">
        <title>Description of Fervidibacillus gen. nov. in the family Fervidibacillaceae fam. nov. with two species, Fervidibacillus albus sp. nov., and Fervidibacillus halotolerans sp. nov., isolated from tidal flat sediments.</title>
        <authorList>
            <person name="Kwon K.K."/>
            <person name="Yang S.-H."/>
        </authorList>
    </citation>
    <scope>NUCLEOTIDE SEQUENCE [LARGE SCALE GENOMIC DNA]</scope>
    <source>
        <strain evidence="1 2">DSM 23332</strain>
    </source>
</reference>
<accession>A0ABT2WB53</accession>
<gene>
    <name evidence="1" type="ORF">OEV82_00370</name>
</gene>